<dbReference type="AlphaFoldDB" id="A0A7X3KCY7"/>
<accession>A0A7X3KCY7</accession>
<dbReference type="RefSeq" id="WP_160333161.1">
    <property type="nucleotide sequence ID" value="NZ_WSRS01000065.1"/>
</dbReference>
<dbReference type="EMBL" id="WSRS01000065">
    <property type="protein sequence ID" value="MVX59382.1"/>
    <property type="molecule type" value="Genomic_DNA"/>
</dbReference>
<keyword evidence="1" id="KW-1133">Transmembrane helix</keyword>
<evidence type="ECO:0000313" key="2">
    <source>
        <dbReference type="EMBL" id="MVX59382.1"/>
    </source>
</evidence>
<feature type="transmembrane region" description="Helical" evidence="1">
    <location>
        <begin position="28"/>
        <end position="49"/>
    </location>
</feature>
<evidence type="ECO:0000256" key="1">
    <source>
        <dbReference type="SAM" id="Phobius"/>
    </source>
</evidence>
<proteinExistence type="predicted"/>
<keyword evidence="1" id="KW-0472">Membrane</keyword>
<keyword evidence="1" id="KW-0812">Transmembrane</keyword>
<gene>
    <name evidence="2" type="ORF">E5983_07010</name>
</gene>
<comment type="caution">
    <text evidence="2">The sequence shown here is derived from an EMBL/GenBank/DDBJ whole genome shotgun (WGS) entry which is preliminary data.</text>
</comment>
<reference evidence="2 3" key="1">
    <citation type="submission" date="2019-12" db="EMBL/GenBank/DDBJ databases">
        <title>Microbes associate with the intestines of laboratory mice.</title>
        <authorList>
            <person name="Navarre W."/>
            <person name="Wong E."/>
        </authorList>
    </citation>
    <scope>NUCLEOTIDE SEQUENCE [LARGE SCALE GENOMIC DNA]</scope>
    <source>
        <strain evidence="2 3">NM51_B2-22</strain>
    </source>
</reference>
<sequence>MFKFMLELIIYVMIGKIALPIFESLPINVWLARLLAGLVVLFLGILMEIRKAKAEKNKEDLST</sequence>
<organism evidence="2 3">
    <name type="scientific">Streptococcus danieliae</name>
    <dbReference type="NCBI Taxonomy" id="747656"/>
    <lineage>
        <taxon>Bacteria</taxon>
        <taxon>Bacillati</taxon>
        <taxon>Bacillota</taxon>
        <taxon>Bacilli</taxon>
        <taxon>Lactobacillales</taxon>
        <taxon>Streptococcaceae</taxon>
        <taxon>Streptococcus</taxon>
    </lineage>
</organism>
<name>A0A7X3KCY7_9STRE</name>
<evidence type="ECO:0000313" key="3">
    <source>
        <dbReference type="Proteomes" id="UP000461595"/>
    </source>
</evidence>
<dbReference type="Proteomes" id="UP000461595">
    <property type="component" value="Unassembled WGS sequence"/>
</dbReference>
<dbReference type="OrthoDB" id="2991442at2"/>
<protein>
    <submittedName>
        <fullName evidence="2">Uncharacterized protein</fullName>
    </submittedName>
</protein>